<evidence type="ECO:0000259" key="7">
    <source>
        <dbReference type="PROSITE" id="PS50198"/>
    </source>
</evidence>
<evidence type="ECO:0000313" key="9">
    <source>
        <dbReference type="Proteomes" id="UP001187531"/>
    </source>
</evidence>
<dbReference type="InterPro" id="IPR036020">
    <property type="entry name" value="WW_dom_sf"/>
</dbReference>
<dbReference type="PROSITE" id="PS50198">
    <property type="entry name" value="PPIC_PPIASE_2"/>
    <property type="match status" value="1"/>
</dbReference>
<evidence type="ECO:0000256" key="5">
    <source>
        <dbReference type="RuleBase" id="RU363014"/>
    </source>
</evidence>
<dbReference type="PANTHER" id="PTHR10657:SF4">
    <property type="entry name" value="PEPTIDYL-PROLYL CIS-TRANS ISOMERASE-RELATED"/>
    <property type="match status" value="1"/>
</dbReference>
<dbReference type="Pfam" id="PF00397">
    <property type="entry name" value="WW"/>
    <property type="match status" value="1"/>
</dbReference>
<dbReference type="PROSITE" id="PS01096">
    <property type="entry name" value="PPIC_PPIASE_1"/>
    <property type="match status" value="1"/>
</dbReference>
<dbReference type="PROSITE" id="PS50020">
    <property type="entry name" value="WW_DOMAIN_2"/>
    <property type="match status" value="1"/>
</dbReference>
<dbReference type="Pfam" id="PF00639">
    <property type="entry name" value="Rotamase"/>
    <property type="match status" value="1"/>
</dbReference>
<dbReference type="PROSITE" id="PS01159">
    <property type="entry name" value="WW_DOMAIN_1"/>
    <property type="match status" value="1"/>
</dbReference>
<evidence type="ECO:0000256" key="2">
    <source>
        <dbReference type="ARBA" id="ARBA00023110"/>
    </source>
</evidence>
<evidence type="ECO:0000256" key="3">
    <source>
        <dbReference type="ARBA" id="ARBA00023235"/>
    </source>
</evidence>
<sequence length="159" mass="17748">MSDERLPHGWEKRVSRSSGTPYYLNIFTKESQWDLPTKPAAAPEAGGPAQIQCSHILVKHKDSRRPSSWREEKINRTKEEALDLLKGFRDRIVKGQNSFAELAAKYSDCSSAKRGGDLGPFTRGAMQKPFEDAGFSLKVGEMSDPVWTDSGVHIILRTA</sequence>
<dbReference type="InterPro" id="IPR000297">
    <property type="entry name" value="PPIase_PpiC"/>
</dbReference>
<gene>
    <name evidence="8" type="ORF">QYM36_005977</name>
</gene>
<dbReference type="Gene3D" id="2.20.70.10">
    <property type="match status" value="1"/>
</dbReference>
<dbReference type="EMBL" id="JAVRJZ010000009">
    <property type="protein sequence ID" value="KAK2718813.1"/>
    <property type="molecule type" value="Genomic_DNA"/>
</dbReference>
<dbReference type="InterPro" id="IPR023058">
    <property type="entry name" value="PPIase_PpiC_CS"/>
</dbReference>
<dbReference type="GO" id="GO:0080090">
    <property type="term" value="P:regulation of primary metabolic process"/>
    <property type="evidence" value="ECO:0007669"/>
    <property type="project" value="UniProtKB-ARBA"/>
</dbReference>
<dbReference type="FunFam" id="3.10.50.40:FF:000010">
    <property type="entry name" value="Peptidyl-prolyl cis-trans isomerase Pin1"/>
    <property type="match status" value="1"/>
</dbReference>
<proteinExistence type="predicted"/>
<dbReference type="GO" id="GO:0003755">
    <property type="term" value="F:peptidyl-prolyl cis-trans isomerase activity"/>
    <property type="evidence" value="ECO:0007669"/>
    <property type="project" value="UniProtKB-UniRule"/>
</dbReference>
<dbReference type="AlphaFoldDB" id="A0AA88L4V1"/>
<accession>A0AA88L4V1</accession>
<dbReference type="SUPFAM" id="SSF54534">
    <property type="entry name" value="FKBP-like"/>
    <property type="match status" value="1"/>
</dbReference>
<organism evidence="8 9">
    <name type="scientific">Artemia franciscana</name>
    <name type="common">Brine shrimp</name>
    <name type="synonym">Artemia sanfranciscana</name>
    <dbReference type="NCBI Taxonomy" id="6661"/>
    <lineage>
        <taxon>Eukaryota</taxon>
        <taxon>Metazoa</taxon>
        <taxon>Ecdysozoa</taxon>
        <taxon>Arthropoda</taxon>
        <taxon>Crustacea</taxon>
        <taxon>Branchiopoda</taxon>
        <taxon>Anostraca</taxon>
        <taxon>Artemiidae</taxon>
        <taxon>Artemia</taxon>
    </lineage>
</organism>
<dbReference type="Proteomes" id="UP001187531">
    <property type="component" value="Unassembled WGS sequence"/>
</dbReference>
<dbReference type="InterPro" id="IPR001202">
    <property type="entry name" value="WW_dom"/>
</dbReference>
<keyword evidence="3 4" id="KW-0413">Isomerase</keyword>
<protein>
    <recommendedName>
        <fullName evidence="5">Peptidyl-prolyl cis-trans isomerase</fullName>
        <ecNumber evidence="5">5.2.1.8</ecNumber>
    </recommendedName>
</protein>
<feature type="domain" description="WW" evidence="6">
    <location>
        <begin position="4"/>
        <end position="38"/>
    </location>
</feature>
<feature type="domain" description="PpiC" evidence="7">
    <location>
        <begin position="48"/>
        <end position="159"/>
    </location>
</feature>
<dbReference type="FunFam" id="2.20.70.10:FF:000085">
    <property type="entry name" value="Peptidyl-prolyl cis-trans isomerase"/>
    <property type="match status" value="1"/>
</dbReference>
<comment type="catalytic activity">
    <reaction evidence="1 5">
        <text>[protein]-peptidylproline (omega=180) = [protein]-peptidylproline (omega=0)</text>
        <dbReference type="Rhea" id="RHEA:16237"/>
        <dbReference type="Rhea" id="RHEA-COMP:10747"/>
        <dbReference type="Rhea" id="RHEA-COMP:10748"/>
        <dbReference type="ChEBI" id="CHEBI:83833"/>
        <dbReference type="ChEBI" id="CHEBI:83834"/>
        <dbReference type="EC" id="5.2.1.8"/>
    </reaction>
</comment>
<evidence type="ECO:0000259" key="6">
    <source>
        <dbReference type="PROSITE" id="PS50020"/>
    </source>
</evidence>
<dbReference type="InterPro" id="IPR046357">
    <property type="entry name" value="PPIase_dom_sf"/>
</dbReference>
<dbReference type="Gene3D" id="3.10.50.40">
    <property type="match status" value="1"/>
</dbReference>
<reference evidence="8" key="1">
    <citation type="submission" date="2023-07" db="EMBL/GenBank/DDBJ databases">
        <title>Chromosome-level genome assembly of Artemia franciscana.</title>
        <authorList>
            <person name="Jo E."/>
        </authorList>
    </citation>
    <scope>NUCLEOTIDE SEQUENCE</scope>
    <source>
        <tissue evidence="8">Whole body</tissue>
    </source>
</reference>
<keyword evidence="9" id="KW-1185">Reference proteome</keyword>
<comment type="caution">
    <text evidence="8">The sequence shown here is derived from an EMBL/GenBank/DDBJ whole genome shotgun (WGS) entry which is preliminary data.</text>
</comment>
<evidence type="ECO:0000313" key="8">
    <source>
        <dbReference type="EMBL" id="KAK2718813.1"/>
    </source>
</evidence>
<dbReference type="SUPFAM" id="SSF51045">
    <property type="entry name" value="WW domain"/>
    <property type="match status" value="1"/>
</dbReference>
<evidence type="ECO:0000256" key="1">
    <source>
        <dbReference type="ARBA" id="ARBA00000971"/>
    </source>
</evidence>
<dbReference type="SMART" id="SM00456">
    <property type="entry name" value="WW"/>
    <property type="match status" value="1"/>
</dbReference>
<dbReference type="GO" id="GO:0005829">
    <property type="term" value="C:cytosol"/>
    <property type="evidence" value="ECO:0007669"/>
    <property type="project" value="TreeGrafter"/>
</dbReference>
<dbReference type="EC" id="5.2.1.8" evidence="5"/>
<dbReference type="GO" id="GO:0005634">
    <property type="term" value="C:nucleus"/>
    <property type="evidence" value="ECO:0007669"/>
    <property type="project" value="TreeGrafter"/>
</dbReference>
<dbReference type="InterPro" id="IPR051370">
    <property type="entry name" value="PPIase_Pin1"/>
</dbReference>
<dbReference type="PANTHER" id="PTHR10657">
    <property type="entry name" value="PEPTIDYL-PROLYL CIS-TRANS ISOMERASE"/>
    <property type="match status" value="1"/>
</dbReference>
<dbReference type="EMBL" id="JAVRJZ010000009">
    <property type="protein sequence ID" value="KAK2718812.1"/>
    <property type="molecule type" value="Genomic_DNA"/>
</dbReference>
<evidence type="ECO:0000256" key="4">
    <source>
        <dbReference type="PROSITE-ProRule" id="PRU00278"/>
    </source>
</evidence>
<keyword evidence="2 4" id="KW-0697">Rotamase</keyword>
<name>A0AA88L4V1_ARTSF</name>
<dbReference type="GO" id="GO:0060255">
    <property type="term" value="P:regulation of macromolecule metabolic process"/>
    <property type="evidence" value="ECO:0007669"/>
    <property type="project" value="UniProtKB-ARBA"/>
</dbReference>
<dbReference type="CDD" id="cd00201">
    <property type="entry name" value="WW"/>
    <property type="match status" value="1"/>
</dbReference>